<evidence type="ECO:0000256" key="1">
    <source>
        <dbReference type="ARBA" id="ARBA00022729"/>
    </source>
</evidence>
<comment type="caution">
    <text evidence="2">The sequence shown here is derived from an EMBL/GenBank/DDBJ whole genome shotgun (WGS) entry which is preliminary data.</text>
</comment>
<dbReference type="InterPro" id="IPR036280">
    <property type="entry name" value="Multihaem_cyt_sf"/>
</dbReference>
<dbReference type="EMBL" id="QZKI01000045">
    <property type="protein sequence ID" value="RJP72410.1"/>
    <property type="molecule type" value="Genomic_DNA"/>
</dbReference>
<evidence type="ECO:0000313" key="3">
    <source>
        <dbReference type="Proteomes" id="UP000285961"/>
    </source>
</evidence>
<gene>
    <name evidence="2" type="ORF">C4532_06020</name>
</gene>
<dbReference type="SUPFAM" id="SSF48695">
    <property type="entry name" value="Multiheme cytochromes"/>
    <property type="match status" value="1"/>
</dbReference>
<sequence length="383" mass="40966">MCWKRELRGSRRLKCQADGRTDATEGGIGVMNLSRNRWSSRGRTQGLPPQLPNVSIGGWILVVALLFFPLSLDPVLAGEYHVKEEACSGCHTAHFSQHGRAPVGAEPGGPFEKLLLFSSPTKLCLSCHDGSDVDAPDVLSPVSTSYGPDQFSAGGFFEYSGGTPSDRGHDLGTWPAEVPFSGMAPSTLTCTTCHDPHGNKNYRNLRSRPGIGTGTPLPHNNPSLPTDAVFELVHPDGRNPSDVYKLSNIGYRTEMSQWCVECHDRLLPNQAGSLPAHFRAHPVDVSVGTGGMHMDTQHWLEGTGAGFGTAIGDGVSGIPRVRFQTPSATTFETSLLPSPSNQVFCGTCHYAHGSPYAAGATWPLKSPADSADAYAACQQCHNQ</sequence>
<dbReference type="Gene3D" id="1.10.1130.10">
    <property type="entry name" value="Flavocytochrome C3, Chain A"/>
    <property type="match status" value="1"/>
</dbReference>
<proteinExistence type="predicted"/>
<reference evidence="2 3" key="1">
    <citation type="journal article" date="2017" name="ISME J.">
        <title>Energy and carbon metabolisms in a deep terrestrial subsurface fluid microbial community.</title>
        <authorList>
            <person name="Momper L."/>
            <person name="Jungbluth S.P."/>
            <person name="Lee M.D."/>
            <person name="Amend J.P."/>
        </authorList>
    </citation>
    <scope>NUCLEOTIDE SEQUENCE [LARGE SCALE GENOMIC DNA]</scope>
    <source>
        <strain evidence="2">SURF_17</strain>
    </source>
</reference>
<protein>
    <submittedName>
        <fullName evidence="2">Uncharacterized protein</fullName>
    </submittedName>
</protein>
<name>A0A419F2M7_9BACT</name>
<dbReference type="PANTHER" id="PTHR35038">
    <property type="entry name" value="DISSIMILATORY SULFITE REDUCTASE SIRA"/>
    <property type="match status" value="1"/>
</dbReference>
<dbReference type="Proteomes" id="UP000285961">
    <property type="component" value="Unassembled WGS sequence"/>
</dbReference>
<organism evidence="2 3">
    <name type="scientific">Candidatus Abyssobacteria bacterium SURF_17</name>
    <dbReference type="NCBI Taxonomy" id="2093361"/>
    <lineage>
        <taxon>Bacteria</taxon>
        <taxon>Pseudomonadati</taxon>
        <taxon>Candidatus Hydrogenedentota</taxon>
        <taxon>Candidatus Abyssobacteria</taxon>
    </lineage>
</organism>
<accession>A0A419F2M7</accession>
<dbReference type="InterPro" id="IPR051829">
    <property type="entry name" value="Multiheme_Cytochr_ET"/>
</dbReference>
<evidence type="ECO:0000313" key="2">
    <source>
        <dbReference type="EMBL" id="RJP72410.1"/>
    </source>
</evidence>
<dbReference type="AlphaFoldDB" id="A0A419F2M7"/>
<keyword evidence="1" id="KW-0732">Signal</keyword>